<dbReference type="PIRSF" id="PIRSF018266">
    <property type="entry name" value="FecR"/>
    <property type="match status" value="1"/>
</dbReference>
<feature type="domain" description="FecR protein" evidence="1">
    <location>
        <begin position="122"/>
        <end position="218"/>
    </location>
</feature>
<accession>A0A6G9AXP0</accession>
<dbReference type="Pfam" id="PF16344">
    <property type="entry name" value="FecR_C"/>
    <property type="match status" value="1"/>
</dbReference>
<dbReference type="RefSeq" id="WP_167217616.1">
    <property type="nucleotide sequence ID" value="NZ_CP050063.1"/>
</dbReference>
<dbReference type="InterPro" id="IPR006860">
    <property type="entry name" value="FecR"/>
</dbReference>
<protein>
    <submittedName>
        <fullName evidence="3">DUF4974 domain-containing protein</fullName>
    </submittedName>
</protein>
<gene>
    <name evidence="3" type="ORF">G8759_32925</name>
</gene>
<evidence type="ECO:0000313" key="3">
    <source>
        <dbReference type="EMBL" id="QIP17099.1"/>
    </source>
</evidence>
<dbReference type="KEGG" id="spib:G8759_32925"/>
<dbReference type="PANTHER" id="PTHR30273:SF2">
    <property type="entry name" value="PROTEIN FECR"/>
    <property type="match status" value="1"/>
</dbReference>
<name>A0A6G9AXP0_9BACT</name>
<keyword evidence="4" id="KW-1185">Reference proteome</keyword>
<dbReference type="InterPro" id="IPR032508">
    <property type="entry name" value="FecR_C"/>
</dbReference>
<dbReference type="Gene3D" id="3.55.50.30">
    <property type="match status" value="1"/>
</dbReference>
<dbReference type="GO" id="GO:0016989">
    <property type="term" value="F:sigma factor antagonist activity"/>
    <property type="evidence" value="ECO:0007669"/>
    <property type="project" value="TreeGrafter"/>
</dbReference>
<sequence>MESEINKELIFNHFARKSSPLQRELIAHWLREKANEEQYYEWLEEWENRNPQYLTKPELTLHRYTTFLEENPHVEEANTPTHTPGLSVSNRWGRGHWLVAASTLLLLSIGLILFRNQILYQTYETALGETRSLNLPDGSVVRLNANSSLRVPRWGFGHKTREVLLTGEANFSVTHSPDSQKFIVKTAKNFEVVVLGTEFTVFARKRRAKVVLNKGKVQLQYQEGRTEKQVTMKPGDLVTLDPQNHLALKTLKQSQLHPAWVNPASEEKRFVFEEATLEEVAYLLEENYGLQVDITDKELAGRVLMGSFRADNVDQLLLSISELLDINVIRQGNHVQIKDK</sequence>
<dbReference type="PANTHER" id="PTHR30273">
    <property type="entry name" value="PERIPLASMIC SIGNAL SENSOR AND SIGMA FACTOR ACTIVATOR FECR-RELATED"/>
    <property type="match status" value="1"/>
</dbReference>
<dbReference type="InterPro" id="IPR012373">
    <property type="entry name" value="Ferrdict_sens_TM"/>
</dbReference>
<dbReference type="AlphaFoldDB" id="A0A6G9AXP0"/>
<evidence type="ECO:0000259" key="2">
    <source>
        <dbReference type="Pfam" id="PF16344"/>
    </source>
</evidence>
<dbReference type="Pfam" id="PF04773">
    <property type="entry name" value="FecR"/>
    <property type="match status" value="1"/>
</dbReference>
<dbReference type="Proteomes" id="UP000501802">
    <property type="component" value="Chromosome"/>
</dbReference>
<dbReference type="Gene3D" id="2.60.120.1440">
    <property type="match status" value="1"/>
</dbReference>
<evidence type="ECO:0000313" key="4">
    <source>
        <dbReference type="Proteomes" id="UP000501802"/>
    </source>
</evidence>
<dbReference type="EMBL" id="CP050063">
    <property type="protein sequence ID" value="QIP17099.1"/>
    <property type="molecule type" value="Genomic_DNA"/>
</dbReference>
<organism evidence="3 4">
    <name type="scientific">Spirosoma aureum</name>
    <dbReference type="NCBI Taxonomy" id="2692134"/>
    <lineage>
        <taxon>Bacteria</taxon>
        <taxon>Pseudomonadati</taxon>
        <taxon>Bacteroidota</taxon>
        <taxon>Cytophagia</taxon>
        <taxon>Cytophagales</taxon>
        <taxon>Cytophagaceae</taxon>
        <taxon>Spirosoma</taxon>
    </lineage>
</organism>
<feature type="domain" description="Protein FecR C-terminal" evidence="2">
    <location>
        <begin position="269"/>
        <end position="337"/>
    </location>
</feature>
<evidence type="ECO:0000259" key="1">
    <source>
        <dbReference type="Pfam" id="PF04773"/>
    </source>
</evidence>
<proteinExistence type="predicted"/>
<reference evidence="3 4" key="1">
    <citation type="submission" date="2020-03" db="EMBL/GenBank/DDBJ databases">
        <authorList>
            <person name="Kim M.K."/>
        </authorList>
    </citation>
    <scope>NUCLEOTIDE SEQUENCE [LARGE SCALE GENOMIC DNA]</scope>
    <source>
        <strain evidence="3 4">BT328</strain>
    </source>
</reference>